<dbReference type="GO" id="GO:0003873">
    <property type="term" value="F:6-phosphofructo-2-kinase activity"/>
    <property type="evidence" value="ECO:0007669"/>
    <property type="project" value="InterPro"/>
</dbReference>
<dbReference type="GO" id="GO:0006003">
    <property type="term" value="P:fructose 2,6-bisphosphate metabolic process"/>
    <property type="evidence" value="ECO:0007669"/>
    <property type="project" value="InterPro"/>
</dbReference>
<dbReference type="InterPro" id="IPR027417">
    <property type="entry name" value="P-loop_NTPase"/>
</dbReference>
<dbReference type="InterPro" id="IPR013079">
    <property type="entry name" value="6Phosfructo_kin"/>
</dbReference>
<dbReference type="PANTHER" id="PTHR10606:SF44">
    <property type="entry name" value="6-PHOSPHOFRUCTO 2-KINASE_FRUCTOSE 2,6-BISPHOSPHATASE LONG FORM"/>
    <property type="match status" value="1"/>
</dbReference>
<feature type="compositionally biased region" description="Polar residues" evidence="3">
    <location>
        <begin position="133"/>
        <end position="142"/>
    </location>
</feature>
<keyword evidence="2" id="KW-0067">ATP-binding</keyword>
<feature type="domain" description="6-phosphofructo-2-kinase" evidence="4">
    <location>
        <begin position="178"/>
        <end position="305"/>
    </location>
</feature>
<dbReference type="SUPFAM" id="SSF53254">
    <property type="entry name" value="Phosphoglycerate mutase-like"/>
    <property type="match status" value="1"/>
</dbReference>
<dbReference type="PRINTS" id="PR00991">
    <property type="entry name" value="6PFRUCTKNASE"/>
</dbReference>
<keyword evidence="1" id="KW-0547">Nucleotide-binding</keyword>
<dbReference type="GO" id="GO:0006000">
    <property type="term" value="P:fructose metabolic process"/>
    <property type="evidence" value="ECO:0007669"/>
    <property type="project" value="InterPro"/>
</dbReference>
<dbReference type="GO" id="GO:0005524">
    <property type="term" value="F:ATP binding"/>
    <property type="evidence" value="ECO:0007669"/>
    <property type="project" value="UniProtKB-KW"/>
</dbReference>
<dbReference type="EMBL" id="HBFC01025760">
    <property type="protein sequence ID" value="CAD8713124.1"/>
    <property type="molecule type" value="Transcribed_RNA"/>
</dbReference>
<sequence length="582" mass="65462">MDVGGEFLYPKSQQDLLSATELNPTPTTVPPPMAAMAGNIGERHVLVFLGLPLVGKRTIALRLKRYLRFFHGAKCRGFDISALDGGSNLMSPLDANTHSSEFFNKLRKFLDCSDTEFHQGEDGKTTGGGVGSSPRQNRTSVNGIDPMDKNAKNVDSGRVAIVFSSNAMSSFYENWSGSSKERRRWILAQLATISNSSKSKTRIKTIFIEVTLTKKYLEREILSQKLERDVREGRLEPNSTREAGQEWREKVQEYKKLYVTLQDDGSEDDLSYMKLINYGERVLTNRMRAYLPQRIVQFLTATHPTKHTIYLCRHGQSEYNTTGRLGGNSPLTEQGWVFAEILSRFAAQHVCKLKEFHSGQGDGDIEEQVGAGGWMERGADDEEGPSVAARLWTSSLFRTIQTAALIPHPVIRGPDGSAWESMSPRVYRNIDEIFAGDCEGLTPEEVKVSHPQASNLRKMDKIGYRYPRGESYFDIISRLEPCIQEMESYTEPLLIVSHQAILRCIFAYLTGVDREKAPGMETQIQQNVVYQIDLDASSEDHITGVANNLPAFVTVHDFRKEEVEETMLARTCRQLQSLDPQP</sequence>
<proteinExistence type="predicted"/>
<dbReference type="Pfam" id="PF00300">
    <property type="entry name" value="His_Phos_1"/>
    <property type="match status" value="2"/>
</dbReference>
<dbReference type="PROSITE" id="PS00175">
    <property type="entry name" value="PG_MUTASE"/>
    <property type="match status" value="1"/>
</dbReference>
<gene>
    <name evidence="5" type="ORF">MANT1106_LOCUS15607</name>
</gene>
<dbReference type="InterPro" id="IPR001345">
    <property type="entry name" value="PG/BPGM_mutase_AS"/>
</dbReference>
<dbReference type="InterPro" id="IPR013078">
    <property type="entry name" value="His_Pase_superF_clade-1"/>
</dbReference>
<accession>A0A7S0XBJ7</accession>
<dbReference type="GO" id="GO:0005829">
    <property type="term" value="C:cytosol"/>
    <property type="evidence" value="ECO:0007669"/>
    <property type="project" value="TreeGrafter"/>
</dbReference>
<dbReference type="Gene3D" id="3.40.50.1240">
    <property type="entry name" value="Phosphoglycerate mutase-like"/>
    <property type="match status" value="1"/>
</dbReference>
<feature type="region of interest" description="Disordered" evidence="3">
    <location>
        <begin position="120"/>
        <end position="152"/>
    </location>
</feature>
<dbReference type="PANTHER" id="PTHR10606">
    <property type="entry name" value="6-PHOSPHOFRUCTO-2-KINASE/FRUCTOSE-2,6-BISPHOSPHATASE"/>
    <property type="match status" value="1"/>
</dbReference>
<evidence type="ECO:0000256" key="3">
    <source>
        <dbReference type="SAM" id="MobiDB-lite"/>
    </source>
</evidence>
<evidence type="ECO:0000259" key="4">
    <source>
        <dbReference type="Pfam" id="PF01591"/>
    </source>
</evidence>
<organism evidence="5">
    <name type="scientific">Mantoniella antarctica</name>
    <dbReference type="NCBI Taxonomy" id="81844"/>
    <lineage>
        <taxon>Eukaryota</taxon>
        <taxon>Viridiplantae</taxon>
        <taxon>Chlorophyta</taxon>
        <taxon>Mamiellophyceae</taxon>
        <taxon>Mamiellales</taxon>
        <taxon>Mamiellaceae</taxon>
        <taxon>Mantoniella</taxon>
    </lineage>
</organism>
<dbReference type="CDD" id="cd07067">
    <property type="entry name" value="HP_PGM_like"/>
    <property type="match status" value="1"/>
</dbReference>
<dbReference type="PIRSF" id="PIRSF000709">
    <property type="entry name" value="6PFK_2-Ptase"/>
    <property type="match status" value="1"/>
</dbReference>
<name>A0A7S0XBJ7_9CHLO</name>
<evidence type="ECO:0000313" key="5">
    <source>
        <dbReference type="EMBL" id="CAD8713124.1"/>
    </source>
</evidence>
<dbReference type="Gene3D" id="3.40.50.300">
    <property type="entry name" value="P-loop containing nucleotide triphosphate hydrolases"/>
    <property type="match status" value="1"/>
</dbReference>
<evidence type="ECO:0000256" key="2">
    <source>
        <dbReference type="ARBA" id="ARBA00022840"/>
    </source>
</evidence>
<protein>
    <recommendedName>
        <fullName evidence="4">6-phosphofructo-2-kinase domain-containing protein</fullName>
    </recommendedName>
</protein>
<evidence type="ECO:0000256" key="1">
    <source>
        <dbReference type="ARBA" id="ARBA00022741"/>
    </source>
</evidence>
<dbReference type="SMART" id="SM00855">
    <property type="entry name" value="PGAM"/>
    <property type="match status" value="1"/>
</dbReference>
<dbReference type="AlphaFoldDB" id="A0A7S0XBJ7"/>
<dbReference type="GO" id="GO:0004331">
    <property type="term" value="F:fructose-2,6-bisphosphate 2-phosphatase activity"/>
    <property type="evidence" value="ECO:0007669"/>
    <property type="project" value="TreeGrafter"/>
</dbReference>
<dbReference type="InterPro" id="IPR003094">
    <property type="entry name" value="6Pfruct_kin"/>
</dbReference>
<dbReference type="InterPro" id="IPR029033">
    <property type="entry name" value="His_PPase_superfam"/>
</dbReference>
<dbReference type="Pfam" id="PF01591">
    <property type="entry name" value="6PF2K"/>
    <property type="match status" value="1"/>
</dbReference>
<reference evidence="5" key="1">
    <citation type="submission" date="2021-01" db="EMBL/GenBank/DDBJ databases">
        <authorList>
            <person name="Corre E."/>
            <person name="Pelletier E."/>
            <person name="Niang G."/>
            <person name="Scheremetjew M."/>
            <person name="Finn R."/>
            <person name="Kale V."/>
            <person name="Holt S."/>
            <person name="Cochrane G."/>
            <person name="Meng A."/>
            <person name="Brown T."/>
            <person name="Cohen L."/>
        </authorList>
    </citation>
    <scope>NUCLEOTIDE SEQUENCE</scope>
    <source>
        <strain evidence="5">SL-175</strain>
    </source>
</reference>